<dbReference type="CDD" id="cd01347">
    <property type="entry name" value="ligand_gated_channel"/>
    <property type="match status" value="1"/>
</dbReference>
<gene>
    <name evidence="19" type="ORF">ACFFJP_11190</name>
</gene>
<dbReference type="InterPro" id="IPR012910">
    <property type="entry name" value="Plug_dom"/>
</dbReference>
<evidence type="ECO:0000256" key="2">
    <source>
        <dbReference type="ARBA" id="ARBA00009810"/>
    </source>
</evidence>
<evidence type="ECO:0000256" key="14">
    <source>
        <dbReference type="PROSITE-ProRule" id="PRU01360"/>
    </source>
</evidence>
<evidence type="ECO:0000256" key="15">
    <source>
        <dbReference type="RuleBase" id="RU003357"/>
    </source>
</evidence>
<evidence type="ECO:0000259" key="17">
    <source>
        <dbReference type="Pfam" id="PF00593"/>
    </source>
</evidence>
<dbReference type="Proteomes" id="UP001589813">
    <property type="component" value="Unassembled WGS sequence"/>
</dbReference>
<accession>A0ABV6BFL4</accession>
<dbReference type="PROSITE" id="PS52016">
    <property type="entry name" value="TONB_DEPENDENT_REC_3"/>
    <property type="match status" value="1"/>
</dbReference>
<dbReference type="InterPro" id="IPR000531">
    <property type="entry name" value="Beta-barrel_TonB"/>
</dbReference>
<evidence type="ECO:0000256" key="11">
    <source>
        <dbReference type="ARBA" id="ARBA00023136"/>
    </source>
</evidence>
<dbReference type="Gene3D" id="2.40.170.20">
    <property type="entry name" value="TonB-dependent receptor, beta-barrel domain"/>
    <property type="match status" value="1"/>
</dbReference>
<keyword evidence="20" id="KW-1185">Reference proteome</keyword>
<dbReference type="Gene3D" id="2.170.130.10">
    <property type="entry name" value="TonB-dependent receptor, plug domain"/>
    <property type="match status" value="1"/>
</dbReference>
<evidence type="ECO:0000256" key="1">
    <source>
        <dbReference type="ARBA" id="ARBA00004571"/>
    </source>
</evidence>
<dbReference type="PANTHER" id="PTHR32552:SF89">
    <property type="entry name" value="CATECHOLATE SIDEROPHORE RECEPTOR FIU"/>
    <property type="match status" value="1"/>
</dbReference>
<comment type="caution">
    <text evidence="19">The sequence shown here is derived from an EMBL/GenBank/DDBJ whole genome shotgun (WGS) entry which is preliminary data.</text>
</comment>
<evidence type="ECO:0000256" key="7">
    <source>
        <dbReference type="ARBA" id="ARBA00022729"/>
    </source>
</evidence>
<keyword evidence="7 16" id="KW-0732">Signal</keyword>
<dbReference type="InterPro" id="IPR039426">
    <property type="entry name" value="TonB-dep_rcpt-like"/>
</dbReference>
<name>A0ABV6BFL4_9GAMM</name>
<evidence type="ECO:0000256" key="3">
    <source>
        <dbReference type="ARBA" id="ARBA00022448"/>
    </source>
</evidence>
<keyword evidence="11 14" id="KW-0472">Membrane</keyword>
<evidence type="ECO:0000313" key="20">
    <source>
        <dbReference type="Proteomes" id="UP001589813"/>
    </source>
</evidence>
<organism evidence="19 20">
    <name type="scientific">Rheinheimera tilapiae</name>
    <dbReference type="NCBI Taxonomy" id="875043"/>
    <lineage>
        <taxon>Bacteria</taxon>
        <taxon>Pseudomonadati</taxon>
        <taxon>Pseudomonadota</taxon>
        <taxon>Gammaproteobacteria</taxon>
        <taxon>Chromatiales</taxon>
        <taxon>Chromatiaceae</taxon>
        <taxon>Rheinheimera</taxon>
    </lineage>
</organism>
<evidence type="ECO:0000256" key="6">
    <source>
        <dbReference type="ARBA" id="ARBA00022692"/>
    </source>
</evidence>
<dbReference type="NCBIfam" id="NF007349">
    <property type="entry name" value="PRK09840.1"/>
    <property type="match status" value="1"/>
</dbReference>
<comment type="subcellular location">
    <subcellularLocation>
        <location evidence="1 14">Cell outer membrane</location>
        <topology evidence="1 14">Multi-pass membrane protein</topology>
    </subcellularLocation>
</comment>
<dbReference type="RefSeq" id="WP_377243646.1">
    <property type="nucleotide sequence ID" value="NZ_JBHLXP010000003.1"/>
</dbReference>
<keyword evidence="12 19" id="KW-0675">Receptor</keyword>
<feature type="domain" description="TonB-dependent receptor-like beta-barrel" evidence="17">
    <location>
        <begin position="277"/>
        <end position="729"/>
    </location>
</feature>
<evidence type="ECO:0000313" key="19">
    <source>
        <dbReference type="EMBL" id="MFC0048847.1"/>
    </source>
</evidence>
<dbReference type="SUPFAM" id="SSF56935">
    <property type="entry name" value="Porins"/>
    <property type="match status" value="1"/>
</dbReference>
<evidence type="ECO:0000259" key="18">
    <source>
        <dbReference type="Pfam" id="PF07715"/>
    </source>
</evidence>
<evidence type="ECO:0000256" key="12">
    <source>
        <dbReference type="ARBA" id="ARBA00023170"/>
    </source>
</evidence>
<keyword evidence="9" id="KW-0406">Ion transport</keyword>
<keyword evidence="6 14" id="KW-0812">Transmembrane</keyword>
<keyword evidence="8" id="KW-0408">Iron</keyword>
<evidence type="ECO:0000256" key="8">
    <source>
        <dbReference type="ARBA" id="ARBA00023004"/>
    </source>
</evidence>
<reference evidence="19 20" key="1">
    <citation type="submission" date="2024-09" db="EMBL/GenBank/DDBJ databases">
        <authorList>
            <person name="Sun Q."/>
            <person name="Mori K."/>
        </authorList>
    </citation>
    <scope>NUCLEOTIDE SEQUENCE [LARGE SCALE GENOMIC DNA]</scope>
    <source>
        <strain evidence="19 20">KCTC 23315</strain>
    </source>
</reference>
<sequence length="761" mass="81598">MSFIQSKKHNQPFPAALASALMLAMPAAYAQDAGKLAEVEVKGSTISTELFAEKASSAKQVKPLVDTPQTIVVLKKELFQQQQANTLSETLRNTPGITMLMGENGNTATGDSIFMRGFDTQSSIYVDGIRDLGTISRDTFNTEQVEIAKGPAGVDNGRGASSGYINMSSKAATLDSFITGSATIGSGSHKRVSADVNQTLAIDNAAIRVNLLRQDSGVAGRDVVENNITGIATSLAFGLNTETRTTLNLLHVQQDNIPDGGVPTIGLEGFYSAAIATAFPNNTAPAFGKVDRESFYGSKNDFDHVVADMLTLRIEHDFADNVKLQNTSRYGVSSQDYILTGVNTGNGITVPAATKNDLNSWTVNRNRQGKDQQNQLLINQTNLNATLQQGALTHNISSGIEFSFESQLNYTLGLPTGTTQVNANLYNPSTADVFALPVRTGAKTDGSTSTAAVYMLDTIDLNAQWQVSAGLRAEHYNTDTNLITVQAAATPQTIPVGTLVGSEARKSDNLLSYKVGANYKPTEDGSVYLSYATSQLPPGGTNFSLSTAATNQNNPMLDPQKGTNLELGTKWQLLDKNLFATAALFETVNKNELVRDDLNTYVPVGEKTVRGLELALVGSPLQNFELNAGIALMNPKITRGALYNGAPTDGGVMQWTPKTTFTLWGTYTLEKLKLGGGARYMDSVARSNTTNLVAATNSMLEVPDYWVVDAMATYEVNPTVTVQFNLYNLLDEEYVQSLNNGGGRYHQGAPRSAKLGVNVAF</sequence>
<evidence type="ECO:0000256" key="4">
    <source>
        <dbReference type="ARBA" id="ARBA00022452"/>
    </source>
</evidence>
<feature type="domain" description="TonB-dependent receptor plug" evidence="18">
    <location>
        <begin position="64"/>
        <end position="163"/>
    </location>
</feature>
<evidence type="ECO:0000256" key="10">
    <source>
        <dbReference type="ARBA" id="ARBA00023077"/>
    </source>
</evidence>
<dbReference type="NCBIfam" id="TIGR01783">
    <property type="entry name" value="TonB-siderophor"/>
    <property type="match status" value="1"/>
</dbReference>
<dbReference type="InterPro" id="IPR010105">
    <property type="entry name" value="TonB_sidphr_rcpt"/>
</dbReference>
<proteinExistence type="inferred from homology"/>
<dbReference type="InterPro" id="IPR036942">
    <property type="entry name" value="Beta-barrel_TonB_sf"/>
</dbReference>
<feature type="signal peptide" evidence="16">
    <location>
        <begin position="1"/>
        <end position="30"/>
    </location>
</feature>
<keyword evidence="5" id="KW-0410">Iron transport</keyword>
<evidence type="ECO:0000256" key="16">
    <source>
        <dbReference type="SAM" id="SignalP"/>
    </source>
</evidence>
<evidence type="ECO:0000256" key="5">
    <source>
        <dbReference type="ARBA" id="ARBA00022496"/>
    </source>
</evidence>
<evidence type="ECO:0000256" key="13">
    <source>
        <dbReference type="ARBA" id="ARBA00023237"/>
    </source>
</evidence>
<keyword evidence="4 14" id="KW-1134">Transmembrane beta strand</keyword>
<protein>
    <submittedName>
        <fullName evidence="19">Catecholate siderophore receptor Fiu</fullName>
    </submittedName>
</protein>
<keyword evidence="3 14" id="KW-0813">Transport</keyword>
<keyword evidence="13 14" id="KW-0998">Cell outer membrane</keyword>
<dbReference type="Pfam" id="PF00593">
    <property type="entry name" value="TonB_dep_Rec_b-barrel"/>
    <property type="match status" value="1"/>
</dbReference>
<comment type="similarity">
    <text evidence="2 14 15">Belongs to the TonB-dependent receptor family.</text>
</comment>
<evidence type="ECO:0000256" key="9">
    <source>
        <dbReference type="ARBA" id="ARBA00023065"/>
    </source>
</evidence>
<keyword evidence="10 15" id="KW-0798">TonB box</keyword>
<feature type="chain" id="PRO_5046240610" evidence="16">
    <location>
        <begin position="31"/>
        <end position="761"/>
    </location>
</feature>
<dbReference type="PANTHER" id="PTHR32552">
    <property type="entry name" value="FERRICHROME IRON RECEPTOR-RELATED"/>
    <property type="match status" value="1"/>
</dbReference>
<dbReference type="InterPro" id="IPR037066">
    <property type="entry name" value="Plug_dom_sf"/>
</dbReference>
<dbReference type="Pfam" id="PF07715">
    <property type="entry name" value="Plug"/>
    <property type="match status" value="1"/>
</dbReference>
<dbReference type="EMBL" id="JBHLXP010000003">
    <property type="protein sequence ID" value="MFC0048847.1"/>
    <property type="molecule type" value="Genomic_DNA"/>
</dbReference>